<gene>
    <name evidence="2" type="primary">LOC107570189</name>
</gene>
<reference evidence="2" key="1">
    <citation type="submission" date="2025-08" db="UniProtKB">
        <authorList>
            <consortium name="Ensembl"/>
        </authorList>
    </citation>
    <scope>IDENTIFICATION</scope>
</reference>
<dbReference type="Proteomes" id="UP000472262">
    <property type="component" value="Unassembled WGS sequence"/>
</dbReference>
<dbReference type="InterPro" id="IPR032675">
    <property type="entry name" value="LRR_dom_sf"/>
</dbReference>
<dbReference type="InParanoid" id="A0A672MMS6"/>
<name>A0A672MMS6_SINGR</name>
<keyword evidence="3" id="KW-1185">Reference proteome</keyword>
<proteinExistence type="predicted"/>
<keyword evidence="1" id="KW-0175">Coiled coil</keyword>
<dbReference type="Gene3D" id="3.80.10.10">
    <property type="entry name" value="Ribonuclease Inhibitor"/>
    <property type="match status" value="1"/>
</dbReference>
<evidence type="ECO:0000313" key="3">
    <source>
        <dbReference type="Proteomes" id="UP000472262"/>
    </source>
</evidence>
<dbReference type="OMA" id="YRTYSCM"/>
<protein>
    <submittedName>
        <fullName evidence="2">F-box only protein 41-like</fullName>
    </submittedName>
</protein>
<dbReference type="PANTHER" id="PTHR15739">
    <property type="entry name" value="ZINC FINGER PROTEIN"/>
    <property type="match status" value="1"/>
</dbReference>
<feature type="coiled-coil region" evidence="1">
    <location>
        <begin position="142"/>
        <end position="190"/>
    </location>
</feature>
<evidence type="ECO:0000313" key="2">
    <source>
        <dbReference type="Ensembl" id="ENSSGRP00000038290.1"/>
    </source>
</evidence>
<dbReference type="InterPro" id="IPR052283">
    <property type="entry name" value="GenomicStab_NeuMorph_Reg"/>
</dbReference>
<dbReference type="AlphaFoldDB" id="A0A672MMS6"/>
<dbReference type="Ensembl" id="ENSSGRT00000041063.1">
    <property type="protein sequence ID" value="ENSSGRP00000038290.1"/>
    <property type="gene ID" value="ENSSGRG00000021041.1"/>
</dbReference>
<accession>A0A672MMS6</accession>
<organism evidence="2 3">
    <name type="scientific">Sinocyclocheilus grahami</name>
    <name type="common">Dianchi golden-line fish</name>
    <name type="synonym">Barbus grahami</name>
    <dbReference type="NCBI Taxonomy" id="75366"/>
    <lineage>
        <taxon>Eukaryota</taxon>
        <taxon>Metazoa</taxon>
        <taxon>Chordata</taxon>
        <taxon>Craniata</taxon>
        <taxon>Vertebrata</taxon>
        <taxon>Euteleostomi</taxon>
        <taxon>Actinopterygii</taxon>
        <taxon>Neopterygii</taxon>
        <taxon>Teleostei</taxon>
        <taxon>Ostariophysi</taxon>
        <taxon>Cypriniformes</taxon>
        <taxon>Cyprinidae</taxon>
        <taxon>Cyprininae</taxon>
        <taxon>Sinocyclocheilus</taxon>
    </lineage>
</organism>
<dbReference type="SUPFAM" id="SSF52047">
    <property type="entry name" value="RNI-like"/>
    <property type="match status" value="1"/>
</dbReference>
<reference evidence="2" key="2">
    <citation type="submission" date="2025-09" db="UniProtKB">
        <authorList>
            <consortium name="Ensembl"/>
        </authorList>
    </citation>
    <scope>IDENTIFICATION</scope>
</reference>
<sequence length="539" mass="60954">MSTSTELPLCCPTCGEACGFGEHLSSARSCQKLCLTPRRSSEGRLMSLYAQRESKIDRPLRLELLDALSLARPLRKILIQRDLPSSLSPVLAVAMSSRAAEAEADAGHAVAQLGVPWLGRLALEARLQQLALEVQERVSLKLETLQYELQRRSVEVRRARRESECMHREKRHAEERAAELERQVDISVEMLASLRYELRERDEQLFERRPRTLSVGSGGCEGPWDRRQYQHVLCGAVEGPWMIQHTHTDADSDHWSLYTSESQDDTQQHTGYRTYSCMGTTHTHKITHTQNHTRTHTITHTHKESHFLMTLSQWCCQTQSLVLHNLKPRSRGKKESKDEYLRSTRGGLEAGLEAVLKSAGRCLIALRVSHCPNILTDRSLWVVSCHCRALQSLTYRSASDPAGQEVIWALGAGCRNITTLRIPAAQSLHGRGQLRLRNCVNLCELELDHMNELNQEAAAEICRDGLQQLHTLSFISSPVTARAILRFSSVCMSLKCVVVQLSISDYFEDANNEECILFPQALRKRPDLSDVLQIRIEEP</sequence>
<evidence type="ECO:0000256" key="1">
    <source>
        <dbReference type="SAM" id="Coils"/>
    </source>
</evidence>
<dbReference type="PANTHER" id="PTHR15739:SF4">
    <property type="entry name" value="F-BOX ONLY PROTEIN 41"/>
    <property type="match status" value="1"/>
</dbReference>